<name>A0A4W3GFV7_CALMI</name>
<dbReference type="GO" id="GO:0006446">
    <property type="term" value="P:regulation of translational initiation"/>
    <property type="evidence" value="ECO:0007669"/>
    <property type="project" value="TreeGrafter"/>
</dbReference>
<dbReference type="PANTHER" id="PTHR23254">
    <property type="entry name" value="EIF4G DOMAIN PROTEIN"/>
    <property type="match status" value="1"/>
</dbReference>
<reference evidence="6" key="4">
    <citation type="submission" date="2025-08" db="UniProtKB">
        <authorList>
            <consortium name="Ensembl"/>
        </authorList>
    </citation>
    <scope>IDENTIFICATION</scope>
</reference>
<evidence type="ECO:0000256" key="4">
    <source>
        <dbReference type="ARBA" id="ARBA00074029"/>
    </source>
</evidence>
<keyword evidence="7" id="KW-1185">Reference proteome</keyword>
<comment type="subcellular location">
    <subcellularLocation>
        <location evidence="1">Cytoplasm</location>
    </subcellularLocation>
</comment>
<reference evidence="7" key="2">
    <citation type="journal article" date="2007" name="PLoS Biol.">
        <title>Survey sequencing and comparative analysis of the elephant shark (Callorhinchus milii) genome.</title>
        <authorList>
            <person name="Venkatesh B."/>
            <person name="Kirkness E.F."/>
            <person name="Loh Y.H."/>
            <person name="Halpern A.L."/>
            <person name="Lee A.P."/>
            <person name="Johnson J."/>
            <person name="Dandona N."/>
            <person name="Viswanathan L.D."/>
            <person name="Tay A."/>
            <person name="Venter J.C."/>
            <person name="Strausberg R.L."/>
            <person name="Brenner S."/>
        </authorList>
    </citation>
    <scope>NUCLEOTIDE SEQUENCE [LARGE SCALE GENOMIC DNA]</scope>
</reference>
<evidence type="ECO:0000313" key="7">
    <source>
        <dbReference type="Proteomes" id="UP000314986"/>
    </source>
</evidence>
<dbReference type="GO" id="GO:0008494">
    <property type="term" value="F:translation activator activity"/>
    <property type="evidence" value="ECO:0007669"/>
    <property type="project" value="TreeGrafter"/>
</dbReference>
<dbReference type="Gene3D" id="1.25.40.180">
    <property type="match status" value="1"/>
</dbReference>
<reference evidence="6" key="5">
    <citation type="submission" date="2025-09" db="UniProtKB">
        <authorList>
            <consortium name="Ensembl"/>
        </authorList>
    </citation>
    <scope>IDENTIFICATION</scope>
</reference>
<dbReference type="Proteomes" id="UP000314986">
    <property type="component" value="Unassembled WGS sequence"/>
</dbReference>
<organism evidence="6 7">
    <name type="scientific">Callorhinchus milii</name>
    <name type="common">Ghost shark</name>
    <dbReference type="NCBI Taxonomy" id="7868"/>
    <lineage>
        <taxon>Eukaryota</taxon>
        <taxon>Metazoa</taxon>
        <taxon>Chordata</taxon>
        <taxon>Craniata</taxon>
        <taxon>Vertebrata</taxon>
        <taxon>Chondrichthyes</taxon>
        <taxon>Holocephali</taxon>
        <taxon>Chimaeriformes</taxon>
        <taxon>Callorhinchidae</taxon>
        <taxon>Callorhinchus</taxon>
    </lineage>
</organism>
<dbReference type="GO" id="GO:0005737">
    <property type="term" value="C:cytoplasm"/>
    <property type="evidence" value="ECO:0007669"/>
    <property type="project" value="UniProtKB-SubCell"/>
</dbReference>
<dbReference type="Ensembl" id="ENSCMIT00000001878.1">
    <property type="protein sequence ID" value="ENSCMIP00000001807.1"/>
    <property type="gene ID" value="ENSCMIG00000001105.1"/>
</dbReference>
<evidence type="ECO:0000256" key="1">
    <source>
        <dbReference type="ARBA" id="ARBA00004496"/>
    </source>
</evidence>
<dbReference type="GeneTree" id="ENSGT00940000153432"/>
<evidence type="ECO:0000256" key="3">
    <source>
        <dbReference type="ARBA" id="ARBA00022845"/>
    </source>
</evidence>
<dbReference type="FunFam" id="1.25.40.180:FF:000016">
    <property type="entry name" value="polyadenylate-binding protein-interacting protein 1 isoform X1"/>
    <property type="match status" value="1"/>
</dbReference>
<dbReference type="SUPFAM" id="SSF48371">
    <property type="entry name" value="ARM repeat"/>
    <property type="match status" value="1"/>
</dbReference>
<protein>
    <recommendedName>
        <fullName evidence="4">Polyadenylate-binding protein-interacting protein 1</fullName>
    </recommendedName>
</protein>
<reference evidence="7" key="1">
    <citation type="journal article" date="2006" name="Science">
        <title>Ancient noncoding elements conserved in the human genome.</title>
        <authorList>
            <person name="Venkatesh B."/>
            <person name="Kirkness E.F."/>
            <person name="Loh Y.H."/>
            <person name="Halpern A.L."/>
            <person name="Lee A.P."/>
            <person name="Johnson J."/>
            <person name="Dandona N."/>
            <person name="Viswanathan L.D."/>
            <person name="Tay A."/>
            <person name="Venter J.C."/>
            <person name="Strausberg R.L."/>
            <person name="Brenner S."/>
        </authorList>
    </citation>
    <scope>NUCLEOTIDE SEQUENCE [LARGE SCALE GENOMIC DNA]</scope>
</reference>
<reference evidence="7" key="3">
    <citation type="journal article" date="2014" name="Nature">
        <title>Elephant shark genome provides unique insights into gnathostome evolution.</title>
        <authorList>
            <consortium name="International Elephant Shark Genome Sequencing Consortium"/>
            <person name="Venkatesh B."/>
            <person name="Lee A.P."/>
            <person name="Ravi V."/>
            <person name="Maurya A.K."/>
            <person name="Lian M.M."/>
            <person name="Swann J.B."/>
            <person name="Ohta Y."/>
            <person name="Flajnik M.F."/>
            <person name="Sutoh Y."/>
            <person name="Kasahara M."/>
            <person name="Hoon S."/>
            <person name="Gangu V."/>
            <person name="Roy S.W."/>
            <person name="Irimia M."/>
            <person name="Korzh V."/>
            <person name="Kondrychyn I."/>
            <person name="Lim Z.W."/>
            <person name="Tay B.H."/>
            <person name="Tohari S."/>
            <person name="Kong K.W."/>
            <person name="Ho S."/>
            <person name="Lorente-Galdos B."/>
            <person name="Quilez J."/>
            <person name="Marques-Bonet T."/>
            <person name="Raney B.J."/>
            <person name="Ingham P.W."/>
            <person name="Tay A."/>
            <person name="Hillier L.W."/>
            <person name="Minx P."/>
            <person name="Boehm T."/>
            <person name="Wilson R.K."/>
            <person name="Brenner S."/>
            <person name="Warren W.C."/>
        </authorList>
    </citation>
    <scope>NUCLEOTIDE SEQUENCE [LARGE SCALE GENOMIC DNA]</scope>
</reference>
<dbReference type="InterPro" id="IPR003890">
    <property type="entry name" value="MIF4G-like_typ-3"/>
</dbReference>
<dbReference type="AlphaFoldDB" id="A0A4W3GFV7"/>
<sequence length="314" mass="35106">AEPNVSPKPTLSPPIHVLPSLNRKGDFLNLLTSHPGSFELEISQFTEMLNSGWVSSEESLQEVVEVIYQQATTVPNFTYTGARLCNYLSQNLTIGLRTNIFRQLLLLRCQTEFMKRDEAVKGDEKTRKKFHSFVLFLGELYLNLEVKGVNGTVNRAEVLQSGLCDLLSALFSNPVDDNLTCAVKLLKLTGSVLEDAWKTKGKSDMLGIIQRIENVVLDASCSRDVKQMLLKLIELQSSNWGRVHTPVTYSEATPENDPNYYMVSLPACPPARNTITSASSMIDSLVSGASSPNMSITRDHFFSLRALKYRHSWQ</sequence>
<dbReference type="InterPro" id="IPR016024">
    <property type="entry name" value="ARM-type_fold"/>
</dbReference>
<feature type="domain" description="MIF4G" evidence="5">
    <location>
        <begin position="21"/>
        <end position="239"/>
    </location>
</feature>
<accession>A0A4W3GFV7</accession>
<dbReference type="PANTHER" id="PTHR23254:SF15">
    <property type="entry name" value="POLYADENYLATE-BINDING PROTEIN-INTERACTING PROTEIN 1"/>
    <property type="match status" value="1"/>
</dbReference>
<dbReference type="GO" id="GO:0003723">
    <property type="term" value="F:RNA binding"/>
    <property type="evidence" value="ECO:0007669"/>
    <property type="project" value="InterPro"/>
</dbReference>
<keyword evidence="3" id="KW-0810">Translation regulation</keyword>
<keyword evidence="2" id="KW-0963">Cytoplasm</keyword>
<evidence type="ECO:0000256" key="2">
    <source>
        <dbReference type="ARBA" id="ARBA00022490"/>
    </source>
</evidence>
<dbReference type="Pfam" id="PF02854">
    <property type="entry name" value="MIF4G"/>
    <property type="match status" value="1"/>
</dbReference>
<evidence type="ECO:0000259" key="5">
    <source>
        <dbReference type="SMART" id="SM00543"/>
    </source>
</evidence>
<dbReference type="InterPro" id="IPR051367">
    <property type="entry name" value="mRNA_TranslReg/HistoneTransl"/>
</dbReference>
<proteinExistence type="predicted"/>
<evidence type="ECO:0000313" key="6">
    <source>
        <dbReference type="Ensembl" id="ENSCMIP00000001807.1"/>
    </source>
</evidence>
<dbReference type="SMART" id="SM00543">
    <property type="entry name" value="MIF4G"/>
    <property type="match status" value="1"/>
</dbReference>